<feature type="non-terminal residue" evidence="2">
    <location>
        <position position="84"/>
    </location>
</feature>
<name>A0A4Z0F8G4_9GAMM</name>
<accession>A0A4Z0F8G4</accession>
<feature type="domain" description="DUF7831" evidence="1">
    <location>
        <begin position="32"/>
        <end position="83"/>
    </location>
</feature>
<protein>
    <recommendedName>
        <fullName evidence="1">DUF7831 domain-containing protein</fullName>
    </recommendedName>
</protein>
<dbReference type="Proteomes" id="UP000297890">
    <property type="component" value="Unassembled WGS sequence"/>
</dbReference>
<gene>
    <name evidence="2" type="ORF">E4680_11760</name>
</gene>
<organism evidence="2 3">
    <name type="scientific">Candidatus Macondimonas diazotrophica</name>
    <dbReference type="NCBI Taxonomy" id="2305248"/>
    <lineage>
        <taxon>Bacteria</taxon>
        <taxon>Pseudomonadati</taxon>
        <taxon>Pseudomonadota</taxon>
        <taxon>Gammaproteobacteria</taxon>
        <taxon>Chromatiales</taxon>
        <taxon>Ectothiorhodospiraceae</taxon>
        <taxon>Candidatus Macondimonas</taxon>
    </lineage>
</organism>
<evidence type="ECO:0000313" key="3">
    <source>
        <dbReference type="Proteomes" id="UP000297890"/>
    </source>
</evidence>
<reference evidence="2 3" key="1">
    <citation type="journal article" date="2019" name="ISME J.">
        <title>Candidatus Macondimonas diazotrophica, a novel gammaproteobacterial genus dominating crude-oil-contaminated coastal sediments.</title>
        <authorList>
            <person name="Karthikeyan S."/>
            <person name="Konstantinidis K."/>
        </authorList>
    </citation>
    <scope>NUCLEOTIDE SEQUENCE [LARGE SCALE GENOMIC DNA]</scope>
    <source>
        <strain evidence="2 3">KTK01</strain>
    </source>
</reference>
<dbReference type="AlphaFoldDB" id="A0A4Z0F8G4"/>
<proteinExistence type="predicted"/>
<keyword evidence="3" id="KW-1185">Reference proteome</keyword>
<evidence type="ECO:0000259" key="1">
    <source>
        <dbReference type="Pfam" id="PF25176"/>
    </source>
</evidence>
<sequence length="84" mass="9210">MKAGDLIKHLSDLPGDTEVLLGNRDMSGSRDQFLDILVEHNKAVIDKDVEKLIARIPQYMGIVFPADGVGTGLSRLDVEAPETY</sequence>
<evidence type="ECO:0000313" key="2">
    <source>
        <dbReference type="EMBL" id="TFZ81571.1"/>
    </source>
</evidence>
<dbReference type="InterPro" id="IPR057153">
    <property type="entry name" value="DUF7831"/>
</dbReference>
<dbReference type="EMBL" id="SRIO01000019">
    <property type="protein sequence ID" value="TFZ81571.1"/>
    <property type="molecule type" value="Genomic_DNA"/>
</dbReference>
<comment type="caution">
    <text evidence="2">The sequence shown here is derived from an EMBL/GenBank/DDBJ whole genome shotgun (WGS) entry which is preliminary data.</text>
</comment>
<dbReference type="Pfam" id="PF25176">
    <property type="entry name" value="DUF7831"/>
    <property type="match status" value="1"/>
</dbReference>